<dbReference type="InterPro" id="IPR036864">
    <property type="entry name" value="Zn2-C6_fun-type_DNA-bd_sf"/>
</dbReference>
<keyword evidence="5" id="KW-1185">Reference proteome</keyword>
<dbReference type="CDD" id="cd00067">
    <property type="entry name" value="GAL4"/>
    <property type="match status" value="1"/>
</dbReference>
<dbReference type="InterPro" id="IPR001138">
    <property type="entry name" value="Zn2Cys6_DnaBD"/>
</dbReference>
<feature type="domain" description="Zn(2)-C6 fungal-type" evidence="3">
    <location>
        <begin position="23"/>
        <end position="53"/>
    </location>
</feature>
<dbReference type="SMART" id="SM00066">
    <property type="entry name" value="GAL4"/>
    <property type="match status" value="1"/>
</dbReference>
<sequence>MTPPRTSKTSTRVLPIPPRSKSGCFTCRRRHKKCDEVRPECAGCVRNQLICHWPAPSPGTALEHQDAGSAPEQDGDKDADACLVPVIIRQPTTLPPLFRNHRNSLLFEHFAHVTSLQMASRVYPENAYLSYNLRIAANFDGLQHAILAISASHILYINSESTDSSLDHYVVALRGLTHAITKWKSSSAMDRILVVATSLALCQYEVLNANTQGSLYHHLRAIKWMISEMLKNERIYDQDILGFFLEQYQYLAIVSHVGFGFGLQMLDWKPGNQNTVDSLTRLNKGSPIYGFMFGRSHNLFALIPRIHNLAQQCWQKEQPTTEQEITYSMLQSEINSWDGTDDEHNVGYQLSGRIYQQALLIYLHMAFHGGRSPTTGLIAKVEPCIELCLHYIESLPADAHTWTTSMWPTLVSGSCMLLETQRSRLSRILSDSVIRFPTLEGMLKALVLYWNELDEDTDLYGPHGFEMTMKRHNIILCVG</sequence>
<protein>
    <submittedName>
        <fullName evidence="4">Fungal-specific transcription factor domain-containing protein</fullName>
    </submittedName>
</protein>
<comment type="caution">
    <text evidence="4">The sequence shown here is derived from an EMBL/GenBank/DDBJ whole genome shotgun (WGS) entry which is preliminary data.</text>
</comment>
<evidence type="ECO:0000313" key="5">
    <source>
        <dbReference type="Proteomes" id="UP000738349"/>
    </source>
</evidence>
<dbReference type="Pfam" id="PF11951">
    <property type="entry name" value="Fungal_trans_2"/>
    <property type="match status" value="1"/>
</dbReference>
<dbReference type="SUPFAM" id="SSF57701">
    <property type="entry name" value="Zn2/Cys6 DNA-binding domain"/>
    <property type="match status" value="1"/>
</dbReference>
<dbReference type="GO" id="GO:0000981">
    <property type="term" value="F:DNA-binding transcription factor activity, RNA polymerase II-specific"/>
    <property type="evidence" value="ECO:0007669"/>
    <property type="project" value="InterPro"/>
</dbReference>
<proteinExistence type="predicted"/>
<dbReference type="PANTHER" id="PTHR37534:SF46">
    <property type="entry name" value="ZN(II)2CYS6 TRANSCRIPTION FACTOR (EUROFUNG)"/>
    <property type="match status" value="1"/>
</dbReference>
<dbReference type="EMBL" id="JAGMUV010000006">
    <property type="protein sequence ID" value="KAH7153566.1"/>
    <property type="molecule type" value="Genomic_DNA"/>
</dbReference>
<evidence type="ECO:0000256" key="2">
    <source>
        <dbReference type="ARBA" id="ARBA00023242"/>
    </source>
</evidence>
<evidence type="ECO:0000256" key="1">
    <source>
        <dbReference type="ARBA" id="ARBA00004123"/>
    </source>
</evidence>
<dbReference type="Proteomes" id="UP000738349">
    <property type="component" value="Unassembled WGS sequence"/>
</dbReference>
<gene>
    <name evidence="4" type="ORF">EDB81DRAFT_456806</name>
</gene>
<dbReference type="PANTHER" id="PTHR37534">
    <property type="entry name" value="TRANSCRIPTIONAL ACTIVATOR PROTEIN UGA3"/>
    <property type="match status" value="1"/>
</dbReference>
<evidence type="ECO:0000313" key="4">
    <source>
        <dbReference type="EMBL" id="KAH7153566.1"/>
    </source>
</evidence>
<comment type="subcellular location">
    <subcellularLocation>
        <location evidence="1">Nucleus</location>
    </subcellularLocation>
</comment>
<dbReference type="PROSITE" id="PS00463">
    <property type="entry name" value="ZN2_CY6_FUNGAL_1"/>
    <property type="match status" value="1"/>
</dbReference>
<accession>A0A9P9J8M4</accession>
<evidence type="ECO:0000259" key="3">
    <source>
        <dbReference type="PROSITE" id="PS50048"/>
    </source>
</evidence>
<dbReference type="GO" id="GO:0008270">
    <property type="term" value="F:zinc ion binding"/>
    <property type="evidence" value="ECO:0007669"/>
    <property type="project" value="InterPro"/>
</dbReference>
<dbReference type="Gene3D" id="4.10.240.10">
    <property type="entry name" value="Zn(2)-C6 fungal-type DNA-binding domain"/>
    <property type="match status" value="1"/>
</dbReference>
<dbReference type="PROSITE" id="PS50048">
    <property type="entry name" value="ZN2_CY6_FUNGAL_2"/>
    <property type="match status" value="1"/>
</dbReference>
<dbReference type="InterPro" id="IPR021858">
    <property type="entry name" value="Fun_TF"/>
</dbReference>
<keyword evidence="2" id="KW-0539">Nucleus</keyword>
<organism evidence="4 5">
    <name type="scientific">Dactylonectria macrodidyma</name>
    <dbReference type="NCBI Taxonomy" id="307937"/>
    <lineage>
        <taxon>Eukaryota</taxon>
        <taxon>Fungi</taxon>
        <taxon>Dikarya</taxon>
        <taxon>Ascomycota</taxon>
        <taxon>Pezizomycotina</taxon>
        <taxon>Sordariomycetes</taxon>
        <taxon>Hypocreomycetidae</taxon>
        <taxon>Hypocreales</taxon>
        <taxon>Nectriaceae</taxon>
        <taxon>Dactylonectria</taxon>
    </lineage>
</organism>
<reference evidence="4" key="1">
    <citation type="journal article" date="2021" name="Nat. Commun.">
        <title>Genetic determinants of endophytism in the Arabidopsis root mycobiome.</title>
        <authorList>
            <person name="Mesny F."/>
            <person name="Miyauchi S."/>
            <person name="Thiergart T."/>
            <person name="Pickel B."/>
            <person name="Atanasova L."/>
            <person name="Karlsson M."/>
            <person name="Huettel B."/>
            <person name="Barry K.W."/>
            <person name="Haridas S."/>
            <person name="Chen C."/>
            <person name="Bauer D."/>
            <person name="Andreopoulos W."/>
            <person name="Pangilinan J."/>
            <person name="LaButti K."/>
            <person name="Riley R."/>
            <person name="Lipzen A."/>
            <person name="Clum A."/>
            <person name="Drula E."/>
            <person name="Henrissat B."/>
            <person name="Kohler A."/>
            <person name="Grigoriev I.V."/>
            <person name="Martin F.M."/>
            <person name="Hacquard S."/>
        </authorList>
    </citation>
    <scope>NUCLEOTIDE SEQUENCE</scope>
    <source>
        <strain evidence="4">MPI-CAGE-AT-0147</strain>
    </source>
</reference>
<dbReference type="AlphaFoldDB" id="A0A9P9J8M4"/>
<dbReference type="Pfam" id="PF00172">
    <property type="entry name" value="Zn_clus"/>
    <property type="match status" value="1"/>
</dbReference>
<dbReference type="OrthoDB" id="25818at2759"/>
<name>A0A9P9J8M4_9HYPO</name>
<dbReference type="GO" id="GO:0005634">
    <property type="term" value="C:nucleus"/>
    <property type="evidence" value="ECO:0007669"/>
    <property type="project" value="UniProtKB-SubCell"/>
</dbReference>